<evidence type="ECO:0000313" key="2">
    <source>
        <dbReference type="EMBL" id="RAI44368.1"/>
    </source>
</evidence>
<dbReference type="AlphaFoldDB" id="A0A327L9I0"/>
<proteinExistence type="predicted"/>
<evidence type="ECO:0000259" key="1">
    <source>
        <dbReference type="Pfam" id="PF05368"/>
    </source>
</evidence>
<comment type="caution">
    <text evidence="2">The sequence shown here is derived from an EMBL/GenBank/DDBJ whole genome shotgun (WGS) entry which is preliminary data.</text>
</comment>
<accession>A0A327L9I0</accession>
<organism evidence="2 3">
    <name type="scientific">Rhodoplanes roseus</name>
    <dbReference type="NCBI Taxonomy" id="29409"/>
    <lineage>
        <taxon>Bacteria</taxon>
        <taxon>Pseudomonadati</taxon>
        <taxon>Pseudomonadota</taxon>
        <taxon>Alphaproteobacteria</taxon>
        <taxon>Hyphomicrobiales</taxon>
        <taxon>Nitrobacteraceae</taxon>
        <taxon>Rhodoplanes</taxon>
    </lineage>
</organism>
<dbReference type="PANTHER" id="PTHR43162:SF1">
    <property type="entry name" value="PRESTALK A DIFFERENTIATION PROTEIN A"/>
    <property type="match status" value="1"/>
</dbReference>
<dbReference type="SUPFAM" id="SSF51735">
    <property type="entry name" value="NAD(P)-binding Rossmann-fold domains"/>
    <property type="match status" value="1"/>
</dbReference>
<dbReference type="RefSeq" id="WP_111418796.1">
    <property type="nucleotide sequence ID" value="NZ_NPEX01000047.1"/>
</dbReference>
<dbReference type="OrthoDB" id="7771794at2"/>
<dbReference type="InterPro" id="IPR008030">
    <property type="entry name" value="NmrA-like"/>
</dbReference>
<dbReference type="InterPro" id="IPR036291">
    <property type="entry name" value="NAD(P)-bd_dom_sf"/>
</dbReference>
<evidence type="ECO:0000313" key="3">
    <source>
        <dbReference type="Proteomes" id="UP000249130"/>
    </source>
</evidence>
<protein>
    <recommendedName>
        <fullName evidence="1">NmrA-like domain-containing protein</fullName>
    </recommendedName>
</protein>
<feature type="domain" description="NmrA-like" evidence="1">
    <location>
        <begin position="2"/>
        <end position="231"/>
    </location>
</feature>
<dbReference type="PANTHER" id="PTHR43162">
    <property type="match status" value="1"/>
</dbReference>
<dbReference type="Proteomes" id="UP000249130">
    <property type="component" value="Unassembled WGS sequence"/>
</dbReference>
<dbReference type="Gene3D" id="3.40.50.720">
    <property type="entry name" value="NAD(P)-binding Rossmann-like Domain"/>
    <property type="match status" value="1"/>
</dbReference>
<dbReference type="Pfam" id="PF05368">
    <property type="entry name" value="NmrA"/>
    <property type="match status" value="1"/>
</dbReference>
<keyword evidence="3" id="KW-1185">Reference proteome</keyword>
<dbReference type="EMBL" id="NPEX01000047">
    <property type="protein sequence ID" value="RAI44368.1"/>
    <property type="molecule type" value="Genomic_DNA"/>
</dbReference>
<name>A0A327L9I0_9BRAD</name>
<dbReference type="Gene3D" id="3.90.25.10">
    <property type="entry name" value="UDP-galactose 4-epimerase, domain 1"/>
    <property type="match status" value="1"/>
</dbReference>
<gene>
    <name evidence="2" type="ORF">CH341_09440</name>
</gene>
<reference evidence="2 3" key="1">
    <citation type="submission" date="2017-07" db="EMBL/GenBank/DDBJ databases">
        <title>Draft Genome Sequences of Select Purple Nonsulfur Bacteria.</title>
        <authorList>
            <person name="Lasarre B."/>
            <person name="Mckinlay J.B."/>
        </authorList>
    </citation>
    <scope>NUCLEOTIDE SEQUENCE [LARGE SCALE GENOMIC DNA]</scope>
    <source>
        <strain evidence="2 3">DSM 5909</strain>
    </source>
</reference>
<dbReference type="InterPro" id="IPR051604">
    <property type="entry name" value="Ergot_Alk_Oxidoreductase"/>
</dbReference>
<sequence length="288" mass="31732">MILVTGAAGKTGRHILRGLRALQRPVRALVHSDAARQQLEKLGVEETALGDMLHPPTLAGAMEGVNAVLHIGPAMHPKESVIGINVIDAARQSGVKRFVYSSVAHPQIEALVNHQAKLSVERYLIESGLAYTILQPMHYMQNVSVPNVIGSGVLALPYSLDMPMSFLDLLDYGEVVVKVLAEDGHERATYHLCGPDHMSYRQVAELISRESGRSIEPRRISQEAAIENFPIVRSQGAYAALGVERLFLYYDLFGLSGNSNILRWLLRRDPTNYAQYVKRELAAARMGA</sequence>